<protein>
    <recommendedName>
        <fullName evidence="2">TauD/TfdA-like domain-containing protein</fullName>
    </recommendedName>
</protein>
<organism evidence="3 4">
    <name type="scientific">Penicillium fimorum</name>
    <dbReference type="NCBI Taxonomy" id="1882269"/>
    <lineage>
        <taxon>Eukaryota</taxon>
        <taxon>Fungi</taxon>
        <taxon>Dikarya</taxon>
        <taxon>Ascomycota</taxon>
        <taxon>Pezizomycotina</taxon>
        <taxon>Eurotiomycetes</taxon>
        <taxon>Eurotiomycetidae</taxon>
        <taxon>Eurotiales</taxon>
        <taxon>Aspergillaceae</taxon>
        <taxon>Penicillium</taxon>
    </lineage>
</organism>
<accession>A0A9W9XVG7</accession>
<evidence type="ECO:0000259" key="2">
    <source>
        <dbReference type="Pfam" id="PF02668"/>
    </source>
</evidence>
<feature type="domain" description="TauD/TfdA-like" evidence="2">
    <location>
        <begin position="115"/>
        <end position="288"/>
    </location>
</feature>
<evidence type="ECO:0000313" key="3">
    <source>
        <dbReference type="EMBL" id="KAJ5503924.1"/>
    </source>
</evidence>
<evidence type="ECO:0000256" key="1">
    <source>
        <dbReference type="ARBA" id="ARBA00023002"/>
    </source>
</evidence>
<gene>
    <name evidence="3" type="ORF">N7463_006798</name>
</gene>
<dbReference type="InterPro" id="IPR042098">
    <property type="entry name" value="TauD-like_sf"/>
</dbReference>
<dbReference type="Proteomes" id="UP001149954">
    <property type="component" value="Unassembled WGS sequence"/>
</dbReference>
<dbReference type="Gene3D" id="3.60.130.10">
    <property type="entry name" value="Clavaminate synthase-like"/>
    <property type="match status" value="1"/>
</dbReference>
<keyword evidence="1" id="KW-0560">Oxidoreductase</keyword>
<dbReference type="Pfam" id="PF02668">
    <property type="entry name" value="TauD"/>
    <property type="match status" value="1"/>
</dbReference>
<dbReference type="GO" id="GO:0016491">
    <property type="term" value="F:oxidoreductase activity"/>
    <property type="evidence" value="ECO:0007669"/>
    <property type="project" value="UniProtKB-KW"/>
</dbReference>
<reference evidence="3" key="1">
    <citation type="submission" date="2022-12" db="EMBL/GenBank/DDBJ databases">
        <authorList>
            <person name="Petersen C."/>
        </authorList>
    </citation>
    <scope>NUCLEOTIDE SEQUENCE</scope>
    <source>
        <strain evidence="3">IBT 29495</strain>
    </source>
</reference>
<dbReference type="InterPro" id="IPR003819">
    <property type="entry name" value="TauD/TfdA-like"/>
</dbReference>
<dbReference type="SUPFAM" id="SSF56059">
    <property type="entry name" value="Glutathione synthetase ATP-binding domain-like"/>
    <property type="match status" value="1"/>
</dbReference>
<evidence type="ECO:0000313" key="4">
    <source>
        <dbReference type="Proteomes" id="UP001149954"/>
    </source>
</evidence>
<comment type="caution">
    <text evidence="3">The sequence shown here is derived from an EMBL/GenBank/DDBJ whole genome shotgun (WGS) entry which is preliminary data.</text>
</comment>
<dbReference type="OrthoDB" id="2117718at2759"/>
<reference evidence="3" key="2">
    <citation type="journal article" date="2023" name="IMA Fungus">
        <title>Comparative genomic study of the Penicillium genus elucidates a diverse pangenome and 15 lateral gene transfer events.</title>
        <authorList>
            <person name="Petersen C."/>
            <person name="Sorensen T."/>
            <person name="Nielsen M.R."/>
            <person name="Sondergaard T.E."/>
            <person name="Sorensen J.L."/>
            <person name="Fitzpatrick D.A."/>
            <person name="Frisvad J.C."/>
            <person name="Nielsen K.L."/>
        </authorList>
    </citation>
    <scope>NUCLEOTIDE SEQUENCE</scope>
    <source>
        <strain evidence="3">IBT 29495</strain>
    </source>
</reference>
<proteinExistence type="predicted"/>
<dbReference type="SUPFAM" id="SSF51197">
    <property type="entry name" value="Clavaminate synthase-like"/>
    <property type="match status" value="1"/>
</dbReference>
<name>A0A9W9XVG7_9EURO</name>
<dbReference type="EMBL" id="JAPWDS010000003">
    <property type="protein sequence ID" value="KAJ5503924.1"/>
    <property type="molecule type" value="Genomic_DNA"/>
</dbReference>
<sequence length="725" mass="82237">MNRLFRTVPIARVTAARYSTQPIRDQRISNLVPLINVAKPAFASDAFHLREVHENLDAKGVVQVQLGFGDEDSTYLQSLISNLHKNHNHGLPITHSAERGWFWDVRPSPASFQSHGHQARSETMSQFEWHTDCSYEEQPPRFFALQVLQPDRCGGGTLSVLNVDRLLTLLSPFARQWLSSQNYKITVPPEFAKTVGEQHIVGNLLAVKPGGNSGSQLRFREDITVPLTLNAAKALDELKDILYGGAREETLHLTPQSLPQGSIIMMDNRRWLHSRNEVKDPNRHLRRVRWDASPFGPSTGSVDASCPCPVLTTQRHDDLLRNLHLALKLAIEDIIERWWTDEEAQFPLRMPLEKEEEDLLRWMHSNRDLFPPWNERQGSWRPDFLIEKDEAGLEVFRICEINARFCWNGYMHASFGQDALSGFNIESRGLTHAAEAKTILGGLLGLFDSNLPLHLVKGKEHGFDILMFIEFAQKRLGVKVRLITLDTLRLIPDSSHSGKAGYKLCCLAEAEAVDTITTESGEIVEEIHQIGLELHQRELNTLGQEMKRQITLRCFNDMRTILLGHDKRMLGLVLEELNSLTTRNIITPKQAEWLERGLAHTVLPGSTGLNQFIENCKSSDAFQNEYLLKPIRGGKGAGILFGDEVGHSDWLALLEPMRCPRLKSGKTLYVVQRKVHQPYYNVLLGSNAKSERCHMLMVTFLDWGLGDVVLEDYVQSLMELPGYVR</sequence>
<dbReference type="AlphaFoldDB" id="A0A9W9XVG7"/>
<keyword evidence="4" id="KW-1185">Reference proteome</keyword>